<comment type="domain">
    <text evidence="8">Forms an alpha-helical dimer with monomers associated via an antiparallel alpha-helical coiled coil, leaving each N-terminal inhibitory region accessible for interaction with an F1 catalytic domain. The inhibitory N-terminal region binds the alpha(ADP-bound)-beta(ADP-bound) (ATP5F1A-ATP5F1B) interface of F1-ATPase, and also contact the central gamma subunit (ATP5F1C). This dimeric state is favored by pH values below 7.0, and at higher values the dimers associate to form inactive homotetramer, where the inhibitory region is occluded, masking its inhibitory activity.</text>
</comment>
<feature type="region of interest" description="Disordered" evidence="9">
    <location>
        <begin position="16"/>
        <end position="47"/>
    </location>
</feature>
<gene>
    <name evidence="10" type="primary">LOC115647594</name>
</gene>
<evidence type="ECO:0000256" key="6">
    <source>
        <dbReference type="ARBA" id="ARBA00026043"/>
    </source>
</evidence>
<dbReference type="SUPFAM" id="SSF64602">
    <property type="entry name" value="F1 ATPase inhibitor, IF1, C-terminal domain"/>
    <property type="match status" value="1"/>
</dbReference>
<sequence length="85" mass="8969">MAVAGLRAGLRAALGMQQRGWSSSSDQLGELGSGAGKGGGGGGSIREAGGAFGKRQAAYEERYFREKEREQLTVCFSQHNLNVFC</sequence>
<evidence type="ECO:0000256" key="3">
    <source>
        <dbReference type="ARBA" id="ARBA00022946"/>
    </source>
</evidence>
<organism evidence="10 11">
    <name type="scientific">Gopherus evgoodei</name>
    <name type="common">Goodes thornscrub tortoise</name>
    <dbReference type="NCBI Taxonomy" id="1825980"/>
    <lineage>
        <taxon>Eukaryota</taxon>
        <taxon>Metazoa</taxon>
        <taxon>Chordata</taxon>
        <taxon>Craniata</taxon>
        <taxon>Vertebrata</taxon>
        <taxon>Euteleostomi</taxon>
        <taxon>Archelosauria</taxon>
        <taxon>Testudinata</taxon>
        <taxon>Testudines</taxon>
        <taxon>Cryptodira</taxon>
        <taxon>Durocryptodira</taxon>
        <taxon>Testudinoidea</taxon>
        <taxon>Testudinidae</taxon>
        <taxon>Gopherus</taxon>
    </lineage>
</organism>
<keyword evidence="3" id="KW-0809">Transit peptide</keyword>
<dbReference type="AlphaFoldDB" id="A0A8C4VH37"/>
<dbReference type="Pfam" id="PF04568">
    <property type="entry name" value="IATP"/>
    <property type="match status" value="1"/>
</dbReference>
<keyword evidence="4" id="KW-0175">Coiled coil</keyword>
<comment type="subunit">
    <text evidence="6 8">Homodimer; represents the active form and is present at a pH value below 6.5. Homotetramer; represents the inactive form and is present at a pH value above 7.0.</text>
</comment>
<dbReference type="GO" id="GO:0005739">
    <property type="term" value="C:mitochondrion"/>
    <property type="evidence" value="ECO:0007669"/>
    <property type="project" value="UniProtKB-SubCell"/>
</dbReference>
<accession>A0A8C4VH37</accession>
<dbReference type="Gene3D" id="1.20.5.500">
    <property type="entry name" value="Single helix bin"/>
    <property type="match status" value="1"/>
</dbReference>
<protein>
    <recommendedName>
        <fullName evidence="8">ATPase inhibitor, mitochondrial</fullName>
    </recommendedName>
    <alternativeName>
        <fullName evidence="8">ATP synthase F1 subunit epsilon</fullName>
    </alternativeName>
</protein>
<comment type="subcellular location">
    <subcellularLocation>
        <location evidence="1 8">Mitochondrion</location>
    </subcellularLocation>
</comment>
<reference evidence="10" key="1">
    <citation type="submission" date="2025-08" db="UniProtKB">
        <authorList>
            <consortium name="Ensembl"/>
        </authorList>
    </citation>
    <scope>IDENTIFICATION</scope>
</reference>
<reference evidence="10" key="2">
    <citation type="submission" date="2025-09" db="UniProtKB">
        <authorList>
            <consortium name="Ensembl"/>
        </authorList>
    </citation>
    <scope>IDENTIFICATION</scope>
</reference>
<evidence type="ECO:0000313" key="10">
    <source>
        <dbReference type="Ensembl" id="ENSGEVP00005001364.1"/>
    </source>
</evidence>
<evidence type="ECO:0000256" key="5">
    <source>
        <dbReference type="ARBA" id="ARBA00023128"/>
    </source>
</evidence>
<keyword evidence="5 8" id="KW-0496">Mitochondrion</keyword>
<feature type="compositionally biased region" description="Gly residues" evidence="9">
    <location>
        <begin position="31"/>
        <end position="44"/>
    </location>
</feature>
<evidence type="ECO:0000256" key="1">
    <source>
        <dbReference type="ARBA" id="ARBA00004173"/>
    </source>
</evidence>
<dbReference type="Ensembl" id="ENSGEVT00005001445.1">
    <property type="protein sequence ID" value="ENSGEVP00005001364.1"/>
    <property type="gene ID" value="ENSGEVG00005001062.1"/>
</dbReference>
<evidence type="ECO:0000313" key="11">
    <source>
        <dbReference type="Proteomes" id="UP000694390"/>
    </source>
</evidence>
<dbReference type="PANTHER" id="PTHR48417">
    <property type="entry name" value="ATP SYNTHASE F1 SUBUNIT EPSILON"/>
    <property type="match status" value="1"/>
</dbReference>
<dbReference type="Proteomes" id="UP000694390">
    <property type="component" value="Unassembled WGS sequence"/>
</dbReference>
<proteinExistence type="inferred from homology"/>
<keyword evidence="11" id="KW-1185">Reference proteome</keyword>
<dbReference type="PANTHER" id="PTHR48417:SF1">
    <property type="entry name" value="ATP SYNTHASE F1 SUBUNIT EPSILON"/>
    <property type="match status" value="1"/>
</dbReference>
<evidence type="ECO:0000256" key="9">
    <source>
        <dbReference type="SAM" id="MobiDB-lite"/>
    </source>
</evidence>
<dbReference type="GO" id="GO:0042030">
    <property type="term" value="F:ATPase inhibitor activity"/>
    <property type="evidence" value="ECO:0007669"/>
    <property type="project" value="UniProtKB-UniRule"/>
</dbReference>
<comment type="function">
    <text evidence="8">Indirectly acts as a regulator of heme synthesis in erythroid tissues: regulates heme synthesis by modulating the mitochondrial pH and redox potential, allowing fech to efficiently catalyze the incorporation of iron into protoporphyrin IX to produce heme.</text>
</comment>
<dbReference type="InterPro" id="IPR007648">
    <property type="entry name" value="ATPase_inhibitor_mt"/>
</dbReference>
<comment type="similarity">
    <text evidence="2 8">Belongs to the ATPase inhibitor family.</text>
</comment>
<name>A0A8C4VH37_9SAUR</name>
<evidence type="ECO:0000256" key="8">
    <source>
        <dbReference type="RuleBase" id="RU368087"/>
    </source>
</evidence>
<evidence type="ECO:0000256" key="7">
    <source>
        <dbReference type="ARBA" id="ARBA00046200"/>
    </source>
</evidence>
<dbReference type="FunFam" id="1.20.5.500:FF:000004">
    <property type="entry name" value="ATPase inhibitor A, mitochondrial"/>
    <property type="match status" value="1"/>
</dbReference>
<evidence type="ECO:0000256" key="4">
    <source>
        <dbReference type="ARBA" id="ARBA00023054"/>
    </source>
</evidence>
<evidence type="ECO:0000256" key="2">
    <source>
        <dbReference type="ARBA" id="ARBA00010901"/>
    </source>
</evidence>
<comment type="function">
    <text evidence="7">Endogenous F(1)F(o)-ATPase inhibitor limiting ATP depletion when the mitochondrial membrane potential falls below a threshold and the F(1)F(o)-ATP synthase starts hydrolyzing ATP to pump protons out of the mitochondrial matrix. Required to avoid the consumption of cellular ATP when the F(1)F(o)-ATP synthase enzyme acts as an ATP hydrolase. Indirectly acts as a regulator of heme synthesis in erythroid tissues: regulates heme synthesis by modulating the mitochondrial pH and redox potential, allowing FECH to efficiently catalyze the incorporation of iron into protoporphyrin IX to produce heme.</text>
</comment>